<evidence type="ECO:0000313" key="2">
    <source>
        <dbReference type="Proteomes" id="UP000001494"/>
    </source>
</evidence>
<accession>A0A0H3G0D5</accession>
<dbReference type="OrthoDB" id="7597006at2"/>
<dbReference type="KEGG" id="zmm:Zmob_1662"/>
<dbReference type="GeneID" id="79905190"/>
<protein>
    <submittedName>
        <fullName evidence="1">Uncharacterized protein</fullName>
    </submittedName>
</protein>
<proteinExistence type="predicted"/>
<evidence type="ECO:0000313" key="1">
    <source>
        <dbReference type="EMBL" id="AEH63476.1"/>
    </source>
</evidence>
<gene>
    <name evidence="1" type="ordered locus">Zmob_1662</name>
</gene>
<dbReference type="RefSeq" id="WP_011241228.1">
    <property type="nucleotide sequence ID" value="NC_017262.1"/>
</dbReference>
<reference evidence="1 2" key="1">
    <citation type="journal article" date="2011" name="J. Bacteriol.">
        <title>Genome sequence of the ethanol-producing Zymomonas mobilis subsp. mobilis lectotype strain ATCC 10988.</title>
        <authorList>
            <person name="Pappas K.M."/>
            <person name="Kouvelis V.N."/>
            <person name="Saunders E."/>
            <person name="Brettin T.S."/>
            <person name="Bruce D."/>
            <person name="Detter C."/>
            <person name="Balakireva M."/>
            <person name="Han C.S."/>
            <person name="Savvakis G."/>
            <person name="Kyrpides N.C."/>
            <person name="Typas M.A."/>
        </authorList>
    </citation>
    <scope>NUCLEOTIDE SEQUENCE [LARGE SCALE GENOMIC DNA]</scope>
    <source>
        <strain evidence="2">ATCC 10988 / DSM 424 / CCUG 17860 / LMG 404 / NCIMB 8938 / NRRL B-806 / ZM1</strain>
    </source>
</reference>
<sequence length="130" mass="14514">MSVTDKNDLNIGTSLQQMQYIADFLQKWCAEKQARQALDMPNGQQYEPYETEIFSNDQVKELNQAYQKASDLLAYQLKILLDECLNMAQAGIEVLIKARQAGASPALAAGSLASAIERDLKRMQSLLLSK</sequence>
<dbReference type="Proteomes" id="UP000001494">
    <property type="component" value="Chromosome"/>
</dbReference>
<dbReference type="AlphaFoldDB" id="A0A0H3G0D5"/>
<name>A0A0H3G0D5_ZYMMA</name>
<dbReference type="HOGENOM" id="CLU_1937336_0_0_5"/>
<organism evidence="1 2">
    <name type="scientific">Zymomonas mobilis subsp. mobilis (strain ATCC 10988 / DSM 424 / LMG 404 / NCIMB 8938 / NRRL B-806 / ZM1)</name>
    <dbReference type="NCBI Taxonomy" id="555217"/>
    <lineage>
        <taxon>Bacteria</taxon>
        <taxon>Pseudomonadati</taxon>
        <taxon>Pseudomonadota</taxon>
        <taxon>Alphaproteobacteria</taxon>
        <taxon>Sphingomonadales</taxon>
        <taxon>Zymomonadaceae</taxon>
        <taxon>Zymomonas</taxon>
    </lineage>
</organism>
<dbReference type="EMBL" id="CP002850">
    <property type="protein sequence ID" value="AEH63476.1"/>
    <property type="molecule type" value="Genomic_DNA"/>
</dbReference>